<evidence type="ECO:0000313" key="4">
    <source>
        <dbReference type="Proteomes" id="UP000095284"/>
    </source>
</evidence>
<evidence type="ECO:0000313" key="5">
    <source>
        <dbReference type="Proteomes" id="UP000659654"/>
    </source>
</evidence>
<protein>
    <submittedName>
        <fullName evidence="2">(pine wood nematode) hypothetical protein</fullName>
    </submittedName>
</protein>
<accession>A0A1I7RN59</accession>
<keyword evidence="5" id="KW-1185">Reference proteome</keyword>
<dbReference type="AlphaFoldDB" id="A0A1I7RN59"/>
<dbReference type="EMBL" id="CAJFDI010000001">
    <property type="protein sequence ID" value="CAD5211141.1"/>
    <property type="molecule type" value="Genomic_DNA"/>
</dbReference>
<feature type="region of interest" description="Disordered" evidence="1">
    <location>
        <begin position="1"/>
        <end position="42"/>
    </location>
</feature>
<feature type="compositionally biased region" description="Polar residues" evidence="1">
    <location>
        <begin position="10"/>
        <end position="32"/>
    </location>
</feature>
<dbReference type="EMBL" id="CAJFCV020000001">
    <property type="protein sequence ID" value="CAG9087729.1"/>
    <property type="molecule type" value="Genomic_DNA"/>
</dbReference>
<dbReference type="Proteomes" id="UP000659654">
    <property type="component" value="Unassembled WGS sequence"/>
</dbReference>
<dbReference type="Proteomes" id="UP000582659">
    <property type="component" value="Unassembled WGS sequence"/>
</dbReference>
<evidence type="ECO:0000313" key="2">
    <source>
        <dbReference type="EMBL" id="CAD5211141.1"/>
    </source>
</evidence>
<dbReference type="Proteomes" id="UP000095284">
    <property type="component" value="Unplaced"/>
</dbReference>
<evidence type="ECO:0000313" key="6">
    <source>
        <dbReference type="WBParaSite" id="BXY_0214500.1"/>
    </source>
</evidence>
<evidence type="ECO:0000256" key="1">
    <source>
        <dbReference type="SAM" id="MobiDB-lite"/>
    </source>
</evidence>
<organism evidence="4 6">
    <name type="scientific">Bursaphelenchus xylophilus</name>
    <name type="common">Pinewood nematode worm</name>
    <name type="synonym">Aphelenchoides xylophilus</name>
    <dbReference type="NCBI Taxonomy" id="6326"/>
    <lineage>
        <taxon>Eukaryota</taxon>
        <taxon>Metazoa</taxon>
        <taxon>Ecdysozoa</taxon>
        <taxon>Nematoda</taxon>
        <taxon>Chromadorea</taxon>
        <taxon>Rhabditida</taxon>
        <taxon>Tylenchina</taxon>
        <taxon>Tylenchomorpha</taxon>
        <taxon>Aphelenchoidea</taxon>
        <taxon>Aphelenchoididae</taxon>
        <taxon>Bursaphelenchus</taxon>
    </lineage>
</organism>
<name>A0A1I7RN59_BURXY</name>
<reference evidence="3" key="2">
    <citation type="submission" date="2020-08" db="EMBL/GenBank/DDBJ databases">
        <authorList>
            <person name="Kikuchi T."/>
        </authorList>
    </citation>
    <scope>NUCLEOTIDE SEQUENCE</scope>
    <source>
        <strain evidence="2">Ka4C1</strain>
    </source>
</reference>
<reference evidence="6" key="1">
    <citation type="submission" date="2016-11" db="UniProtKB">
        <authorList>
            <consortium name="WormBaseParasite"/>
        </authorList>
    </citation>
    <scope>IDENTIFICATION</scope>
</reference>
<proteinExistence type="predicted"/>
<dbReference type="WBParaSite" id="BXY_0214500.1">
    <property type="protein sequence ID" value="BXY_0214500.1"/>
    <property type="gene ID" value="BXY_0214500"/>
</dbReference>
<sequence>MMKQLPGSRASKSSAVSQPQASHVSAKTSTLANPPATKRVNNDTLEFKPPLVMAVIQSTSTMAVAVADVRAVHAKQSLPGPVVFRNPPMECNLPANIRVSSISKLPNRPHTSLGEEIKLSATTISYLYVAEKYELIEQDRQVKTVLGLLSEVPGHTVAVSSKGQRKLKRKPVQFVIPNPAKTITIQNGFVTSDIQLTSEVGTPAKVEIIQIQPEMSQTDRDRNKRSKKISRRRIGGLHSGLSNGVFSLGATKYEQYANTPEFIQFGTRESNGHISMPVGTIIEVYEYIHVINSESNATILRGMAGCRVQGMAGVPHPYGITTHFHVNFRK</sequence>
<gene>
    <name evidence="2" type="ORF">BXYJ_LOCUS2280</name>
</gene>
<evidence type="ECO:0000313" key="3">
    <source>
        <dbReference type="EMBL" id="CAG9087729.1"/>
    </source>
</evidence>